<comment type="caution">
    <text evidence="1">The sequence shown here is derived from an EMBL/GenBank/DDBJ whole genome shotgun (WGS) entry which is preliminary data.</text>
</comment>
<proteinExistence type="predicted"/>
<dbReference type="EMBL" id="JAAOIW010000011">
    <property type="protein sequence ID" value="NHN33317.1"/>
    <property type="molecule type" value="Genomic_DNA"/>
</dbReference>
<evidence type="ECO:0000313" key="2">
    <source>
        <dbReference type="Proteomes" id="UP001165962"/>
    </source>
</evidence>
<keyword evidence="2" id="KW-1185">Reference proteome</keyword>
<reference evidence="1" key="1">
    <citation type="submission" date="2020-03" db="EMBL/GenBank/DDBJ databases">
        <title>Draft sequencing of Paenibacilllus sp. S3N08.</title>
        <authorList>
            <person name="Kim D.-U."/>
        </authorList>
    </citation>
    <scope>NUCLEOTIDE SEQUENCE</scope>
    <source>
        <strain evidence="1">S3N08</strain>
    </source>
</reference>
<sequence>MTASVVKVINGTEIIWFESVSASVAERVVNQINQSNMKKDRSYKVIYHKS</sequence>
<name>A0ABX0JB05_9BACL</name>
<evidence type="ECO:0008006" key="3">
    <source>
        <dbReference type="Google" id="ProtNLM"/>
    </source>
</evidence>
<protein>
    <recommendedName>
        <fullName evidence="3">KTSC domain-containing protein</fullName>
    </recommendedName>
</protein>
<dbReference type="RefSeq" id="WP_166153617.1">
    <property type="nucleotide sequence ID" value="NZ_JAAOIW010000011.1"/>
</dbReference>
<evidence type="ECO:0000313" key="1">
    <source>
        <dbReference type="EMBL" id="NHN33317.1"/>
    </source>
</evidence>
<organism evidence="1 2">
    <name type="scientific">Paenibacillus agricola</name>
    <dbReference type="NCBI Taxonomy" id="2716264"/>
    <lineage>
        <taxon>Bacteria</taxon>
        <taxon>Bacillati</taxon>
        <taxon>Bacillota</taxon>
        <taxon>Bacilli</taxon>
        <taxon>Bacillales</taxon>
        <taxon>Paenibacillaceae</taxon>
        <taxon>Paenibacillus</taxon>
    </lineage>
</organism>
<accession>A0ABX0JB05</accession>
<dbReference type="Proteomes" id="UP001165962">
    <property type="component" value="Unassembled WGS sequence"/>
</dbReference>
<gene>
    <name evidence="1" type="ORF">G9U52_26245</name>
</gene>